<feature type="domain" description="Histidine kinase/HSP90-like ATPase" evidence="2">
    <location>
        <begin position="30"/>
        <end position="130"/>
    </location>
</feature>
<dbReference type="Pfam" id="PF13581">
    <property type="entry name" value="HATPase_c_2"/>
    <property type="match status" value="1"/>
</dbReference>
<reference evidence="4" key="1">
    <citation type="journal article" date="2019" name="Int. J. Syst. Evol. Microbiol.">
        <title>The Global Catalogue of Microorganisms (GCM) 10K type strain sequencing project: providing services to taxonomists for standard genome sequencing and annotation.</title>
        <authorList>
            <consortium name="The Broad Institute Genomics Platform"/>
            <consortium name="The Broad Institute Genome Sequencing Center for Infectious Disease"/>
            <person name="Wu L."/>
            <person name="Ma J."/>
        </authorList>
    </citation>
    <scope>NUCLEOTIDE SEQUENCE [LARGE SCALE GENOMIC DNA]</scope>
    <source>
        <strain evidence="4">JCM 16904</strain>
    </source>
</reference>
<dbReference type="CDD" id="cd16936">
    <property type="entry name" value="HATPase_RsbW-like"/>
    <property type="match status" value="1"/>
</dbReference>
<name>A0ABP7AYB7_9ACTN</name>
<evidence type="ECO:0000313" key="4">
    <source>
        <dbReference type="Proteomes" id="UP001500902"/>
    </source>
</evidence>
<dbReference type="Proteomes" id="UP001500902">
    <property type="component" value="Unassembled WGS sequence"/>
</dbReference>
<comment type="caution">
    <text evidence="3">The sequence shown here is derived from an EMBL/GenBank/DDBJ whole genome shotgun (WGS) entry which is preliminary data.</text>
</comment>
<proteinExistence type="predicted"/>
<keyword evidence="1" id="KW-0808">Transferase</keyword>
<evidence type="ECO:0000256" key="1">
    <source>
        <dbReference type="ARBA" id="ARBA00022527"/>
    </source>
</evidence>
<dbReference type="PANTHER" id="PTHR35526">
    <property type="entry name" value="ANTI-SIGMA-F FACTOR RSBW-RELATED"/>
    <property type="match status" value="1"/>
</dbReference>
<dbReference type="Gene3D" id="3.30.565.10">
    <property type="entry name" value="Histidine kinase-like ATPase, C-terminal domain"/>
    <property type="match status" value="1"/>
</dbReference>
<evidence type="ECO:0000313" key="3">
    <source>
        <dbReference type="EMBL" id="GAA3642695.1"/>
    </source>
</evidence>
<gene>
    <name evidence="3" type="ORF">GCM10022224_001310</name>
</gene>
<evidence type="ECO:0000259" key="2">
    <source>
        <dbReference type="Pfam" id="PF13581"/>
    </source>
</evidence>
<dbReference type="InterPro" id="IPR050267">
    <property type="entry name" value="Anti-sigma-factor_SerPK"/>
</dbReference>
<dbReference type="InterPro" id="IPR036890">
    <property type="entry name" value="HATPase_C_sf"/>
</dbReference>
<dbReference type="InterPro" id="IPR003594">
    <property type="entry name" value="HATPase_dom"/>
</dbReference>
<protein>
    <recommendedName>
        <fullName evidence="2">Histidine kinase/HSP90-like ATPase domain-containing protein</fullName>
    </recommendedName>
</protein>
<keyword evidence="1" id="KW-0418">Kinase</keyword>
<dbReference type="RefSeq" id="WP_344871785.1">
    <property type="nucleotide sequence ID" value="NZ_BAAAZP010000003.1"/>
</dbReference>
<keyword evidence="4" id="KW-1185">Reference proteome</keyword>
<keyword evidence="1" id="KW-0723">Serine/threonine-protein kinase</keyword>
<dbReference type="SUPFAM" id="SSF55874">
    <property type="entry name" value="ATPase domain of HSP90 chaperone/DNA topoisomerase II/histidine kinase"/>
    <property type="match status" value="1"/>
</dbReference>
<dbReference type="EMBL" id="BAAAZP010000003">
    <property type="protein sequence ID" value="GAA3642695.1"/>
    <property type="molecule type" value="Genomic_DNA"/>
</dbReference>
<sequence length="164" mass="17905">MSAQTVNTQLPGVTGWWDTTLRRSARTPCQARHAVRSWLGDAELELLDSAALVVCELVTNVIRHVPAGAHRDWVTVRLGVADDFVRLEVIDPGTTTSEPRFRPLKPGSMRQSGRGLGLVAVLAVRYGTERLANGHRVVWADLASAAAFDTAVQEVREQFAPGRP</sequence>
<accession>A0ABP7AYB7</accession>
<dbReference type="PANTHER" id="PTHR35526:SF3">
    <property type="entry name" value="ANTI-SIGMA-F FACTOR RSBW"/>
    <property type="match status" value="1"/>
</dbReference>
<organism evidence="3 4">
    <name type="scientific">Nonomuraea antimicrobica</name>
    <dbReference type="NCBI Taxonomy" id="561173"/>
    <lineage>
        <taxon>Bacteria</taxon>
        <taxon>Bacillati</taxon>
        <taxon>Actinomycetota</taxon>
        <taxon>Actinomycetes</taxon>
        <taxon>Streptosporangiales</taxon>
        <taxon>Streptosporangiaceae</taxon>
        <taxon>Nonomuraea</taxon>
    </lineage>
</organism>